<dbReference type="GO" id="GO:0022857">
    <property type="term" value="F:transmembrane transporter activity"/>
    <property type="evidence" value="ECO:0007669"/>
    <property type="project" value="InterPro"/>
</dbReference>
<keyword evidence="3" id="KW-1003">Cell membrane</keyword>
<feature type="transmembrane region" description="Helical" evidence="7">
    <location>
        <begin position="48"/>
        <end position="68"/>
    </location>
</feature>
<dbReference type="InterPro" id="IPR036259">
    <property type="entry name" value="MFS_trans_sf"/>
</dbReference>
<feature type="transmembrane region" description="Helical" evidence="7">
    <location>
        <begin position="182"/>
        <end position="199"/>
    </location>
</feature>
<feature type="transmembrane region" description="Helical" evidence="7">
    <location>
        <begin position="115"/>
        <end position="140"/>
    </location>
</feature>
<dbReference type="EMBL" id="BRVP01000018">
    <property type="protein sequence ID" value="GLB53508.1"/>
    <property type="molecule type" value="Genomic_DNA"/>
</dbReference>
<feature type="transmembrane region" description="Helical" evidence="7">
    <location>
        <begin position="274"/>
        <end position="293"/>
    </location>
</feature>
<feature type="transmembrane region" description="Helical" evidence="7">
    <location>
        <begin position="80"/>
        <end position="103"/>
    </location>
</feature>
<dbReference type="GO" id="GO:0005886">
    <property type="term" value="C:plasma membrane"/>
    <property type="evidence" value="ECO:0007669"/>
    <property type="project" value="UniProtKB-SubCell"/>
</dbReference>
<keyword evidence="6 7" id="KW-0472">Membrane</keyword>
<feature type="transmembrane region" description="Helical" evidence="7">
    <location>
        <begin position="160"/>
        <end position="176"/>
    </location>
</feature>
<feature type="transmembrane region" description="Helical" evidence="7">
    <location>
        <begin position="382"/>
        <end position="407"/>
    </location>
</feature>
<name>A0A9W6B6G5_9FLAO</name>
<dbReference type="Gene3D" id="1.20.1250.20">
    <property type="entry name" value="MFS general substrate transporter like domains"/>
    <property type="match status" value="1"/>
</dbReference>
<evidence type="ECO:0000256" key="4">
    <source>
        <dbReference type="ARBA" id="ARBA00022692"/>
    </source>
</evidence>
<dbReference type="PROSITE" id="PS50850">
    <property type="entry name" value="MFS"/>
    <property type="match status" value="1"/>
</dbReference>
<evidence type="ECO:0000256" key="5">
    <source>
        <dbReference type="ARBA" id="ARBA00022989"/>
    </source>
</evidence>
<dbReference type="PANTHER" id="PTHR23513">
    <property type="entry name" value="INTEGRAL MEMBRANE EFFLUX PROTEIN-RELATED"/>
    <property type="match status" value="1"/>
</dbReference>
<dbReference type="InterPro" id="IPR010290">
    <property type="entry name" value="TM_effector"/>
</dbReference>
<dbReference type="PANTHER" id="PTHR23513:SF9">
    <property type="entry name" value="ENTEROBACTIN EXPORTER ENTS"/>
    <property type="match status" value="1"/>
</dbReference>
<keyword evidence="2" id="KW-0813">Transport</keyword>
<keyword evidence="10" id="KW-1185">Reference proteome</keyword>
<feature type="domain" description="Major facilitator superfamily (MFS) profile" evidence="8">
    <location>
        <begin position="227"/>
        <end position="426"/>
    </location>
</feature>
<reference evidence="9" key="1">
    <citation type="submission" date="2022-07" db="EMBL/GenBank/DDBJ databases">
        <title>Taxonomy of Novel Oxalotrophic and Methylotrophic Bacteria.</title>
        <authorList>
            <person name="Sahin N."/>
            <person name="Tani A."/>
        </authorList>
    </citation>
    <scope>NUCLEOTIDE SEQUENCE</scope>
    <source>
        <strain evidence="9">AM327</strain>
    </source>
</reference>
<keyword evidence="5 7" id="KW-1133">Transmembrane helix</keyword>
<proteinExistence type="predicted"/>
<feature type="transmembrane region" description="Helical" evidence="7">
    <location>
        <begin position="300"/>
        <end position="322"/>
    </location>
</feature>
<feature type="transmembrane region" description="Helical" evidence="7">
    <location>
        <begin position="233"/>
        <end position="254"/>
    </location>
</feature>
<evidence type="ECO:0000256" key="2">
    <source>
        <dbReference type="ARBA" id="ARBA00022448"/>
    </source>
</evidence>
<sequence length="426" mass="46536">MEKHDAWAALRYKEFNLFLLVRFALIFAWTMQFVIIQWEVYQFTKDPLSLGFVGFVEVVPAILMALFAGSVVDRSEKRNLLIKVILGFAFISAGLFLLTLPSFSDTWIGEIKLYGIYFFVFLGGFVRSFIGPTVFSLLGLIVPRKLYPNAATWNSSTRQVSLLCGAALGGLLIHGIGTHWSLAAVLGFILIGLFAAFGIQRRPVERKEKTEGKQESVFESLAEGLRFVLRNKIILGVLALDMFAVLFGGAKALLPVFAEDILHVGSKGFGILEAAPAVGALITMFISAFIPLYKDTGKKLLIAVFGFGISIILFGLSTNFYVSVFAMFLSGVTDGISMVIRQTILQLRTPDHMRGRVASVNSIFISSSNELGSFESGFTAKLMGTVTAVVFGGCMTLVTVLATLGAVPSLGKLDLRKDVEEHHKEA</sequence>
<evidence type="ECO:0000259" key="8">
    <source>
        <dbReference type="PROSITE" id="PS50850"/>
    </source>
</evidence>
<dbReference type="CDD" id="cd06173">
    <property type="entry name" value="MFS_MefA_like"/>
    <property type="match status" value="1"/>
</dbReference>
<evidence type="ECO:0000313" key="10">
    <source>
        <dbReference type="Proteomes" id="UP001143545"/>
    </source>
</evidence>
<keyword evidence="4 7" id="KW-0812">Transmembrane</keyword>
<evidence type="ECO:0000256" key="3">
    <source>
        <dbReference type="ARBA" id="ARBA00022475"/>
    </source>
</evidence>
<protein>
    <submittedName>
        <fullName evidence="9">MFS transporter</fullName>
    </submittedName>
</protein>
<dbReference type="RefSeq" id="WP_281755510.1">
    <property type="nucleotide sequence ID" value="NZ_BRVP01000018.1"/>
</dbReference>
<comment type="subcellular location">
    <subcellularLocation>
        <location evidence="1">Cell membrane</location>
        <topology evidence="1">Multi-pass membrane protein</topology>
    </subcellularLocation>
</comment>
<accession>A0A9W6B6G5</accession>
<organism evidence="9 10">
    <name type="scientific">Neptunitalea chrysea</name>
    <dbReference type="NCBI Taxonomy" id="1647581"/>
    <lineage>
        <taxon>Bacteria</taxon>
        <taxon>Pseudomonadati</taxon>
        <taxon>Bacteroidota</taxon>
        <taxon>Flavobacteriia</taxon>
        <taxon>Flavobacteriales</taxon>
        <taxon>Flavobacteriaceae</taxon>
        <taxon>Neptunitalea</taxon>
    </lineage>
</organism>
<dbReference type="Pfam" id="PF05977">
    <property type="entry name" value="MFS_3"/>
    <property type="match status" value="1"/>
</dbReference>
<evidence type="ECO:0000256" key="7">
    <source>
        <dbReference type="SAM" id="Phobius"/>
    </source>
</evidence>
<feature type="transmembrane region" description="Helical" evidence="7">
    <location>
        <begin position="15"/>
        <end position="36"/>
    </location>
</feature>
<dbReference type="AlphaFoldDB" id="A0A9W6B6G5"/>
<gene>
    <name evidence="9" type="primary">entS</name>
    <name evidence="9" type="ORF">NBRC110019_25490</name>
</gene>
<comment type="caution">
    <text evidence="9">The sequence shown here is derived from an EMBL/GenBank/DDBJ whole genome shotgun (WGS) entry which is preliminary data.</text>
</comment>
<dbReference type="Proteomes" id="UP001143545">
    <property type="component" value="Unassembled WGS sequence"/>
</dbReference>
<dbReference type="SUPFAM" id="SSF103473">
    <property type="entry name" value="MFS general substrate transporter"/>
    <property type="match status" value="1"/>
</dbReference>
<evidence type="ECO:0000256" key="6">
    <source>
        <dbReference type="ARBA" id="ARBA00023136"/>
    </source>
</evidence>
<evidence type="ECO:0000256" key="1">
    <source>
        <dbReference type="ARBA" id="ARBA00004651"/>
    </source>
</evidence>
<dbReference type="InterPro" id="IPR020846">
    <property type="entry name" value="MFS_dom"/>
</dbReference>
<evidence type="ECO:0000313" key="9">
    <source>
        <dbReference type="EMBL" id="GLB53508.1"/>
    </source>
</evidence>